<dbReference type="EMBL" id="RJJR01000002">
    <property type="protein sequence ID" value="RNI38860.1"/>
    <property type="molecule type" value="Genomic_DNA"/>
</dbReference>
<evidence type="ECO:0000313" key="1">
    <source>
        <dbReference type="EMBL" id="RNI38860.1"/>
    </source>
</evidence>
<reference evidence="1 2" key="1">
    <citation type="submission" date="2018-11" db="EMBL/GenBank/DDBJ databases">
        <title>Draft genome sequence of Ferruginibacter sp. BO-59.</title>
        <authorList>
            <person name="Im W.T."/>
        </authorList>
    </citation>
    <scope>NUCLEOTIDE SEQUENCE [LARGE SCALE GENOMIC DNA]</scope>
    <source>
        <strain evidence="1 2">BO-59</strain>
    </source>
</reference>
<evidence type="ECO:0000313" key="2">
    <source>
        <dbReference type="Proteomes" id="UP000267223"/>
    </source>
</evidence>
<organism evidence="1 2">
    <name type="scientific">Hanamia caeni</name>
    <dbReference type="NCBI Taxonomy" id="2294116"/>
    <lineage>
        <taxon>Bacteria</taxon>
        <taxon>Pseudomonadati</taxon>
        <taxon>Bacteroidota</taxon>
        <taxon>Chitinophagia</taxon>
        <taxon>Chitinophagales</taxon>
        <taxon>Chitinophagaceae</taxon>
        <taxon>Hanamia</taxon>
    </lineage>
</organism>
<comment type="caution">
    <text evidence="1">The sequence shown here is derived from an EMBL/GenBank/DDBJ whole genome shotgun (WGS) entry which is preliminary data.</text>
</comment>
<keyword evidence="2" id="KW-1185">Reference proteome</keyword>
<gene>
    <name evidence="1" type="ORF">EFY79_04145</name>
</gene>
<dbReference type="RefSeq" id="WP_123119423.1">
    <property type="nucleotide sequence ID" value="NZ_RJJR01000002.1"/>
</dbReference>
<dbReference type="Proteomes" id="UP000267223">
    <property type="component" value="Unassembled WGS sequence"/>
</dbReference>
<accession>A0A3M9NM38</accession>
<sequence length="252" mass="28609">MKKSEEISVELMNISPTLSQIEKVNVFAVPEGYFDGLEEKIATTVFLQQEKKEPFQKVPDGYFDSLSSRILSKIKEEEESAEAEIKAISPALHYLKEEHVFDLPDGYFDSLSDRILGRIKNENGKVVVLNSARKWWKYSAAAVIAGIITIFSFQFIDFKSGDNKTNSIASTEMPAYMQLASHYKTTKEINQGIESLSDDEIARYLEKNTSLLDDEDLIKNIDTKELPTPDDYLIDDNALSNYLQKINVESKN</sequence>
<name>A0A3M9NM38_9BACT</name>
<dbReference type="OrthoDB" id="677448at2"/>
<proteinExistence type="predicted"/>
<dbReference type="AlphaFoldDB" id="A0A3M9NM38"/>
<protein>
    <submittedName>
        <fullName evidence="1">Uncharacterized protein</fullName>
    </submittedName>
</protein>